<evidence type="ECO:0000313" key="2">
    <source>
        <dbReference type="EMBL" id="KAF0905642.1"/>
    </source>
</evidence>
<organism evidence="2 3">
    <name type="scientific">Oryza meyeriana var. granulata</name>
    <dbReference type="NCBI Taxonomy" id="110450"/>
    <lineage>
        <taxon>Eukaryota</taxon>
        <taxon>Viridiplantae</taxon>
        <taxon>Streptophyta</taxon>
        <taxon>Embryophyta</taxon>
        <taxon>Tracheophyta</taxon>
        <taxon>Spermatophyta</taxon>
        <taxon>Magnoliopsida</taxon>
        <taxon>Liliopsida</taxon>
        <taxon>Poales</taxon>
        <taxon>Poaceae</taxon>
        <taxon>BOP clade</taxon>
        <taxon>Oryzoideae</taxon>
        <taxon>Oryzeae</taxon>
        <taxon>Oryzinae</taxon>
        <taxon>Oryza</taxon>
        <taxon>Oryza meyeriana</taxon>
    </lineage>
</organism>
<sequence>MHQVHNKLITLLAGARWDAGRQGATGRDEGRSHAGRWQEQQGTTPPQEGWRDARPLAEDGAWRTRQGGRRRVAARLGGRAAARATGRG</sequence>
<dbReference type="AlphaFoldDB" id="A0A6G1CZT6"/>
<feature type="compositionally biased region" description="Low complexity" evidence="1">
    <location>
        <begin position="74"/>
        <end position="88"/>
    </location>
</feature>
<dbReference type="EMBL" id="SPHZ02000007">
    <property type="protein sequence ID" value="KAF0905642.1"/>
    <property type="molecule type" value="Genomic_DNA"/>
</dbReference>
<dbReference type="Proteomes" id="UP000479710">
    <property type="component" value="Unassembled WGS sequence"/>
</dbReference>
<evidence type="ECO:0000256" key="1">
    <source>
        <dbReference type="SAM" id="MobiDB-lite"/>
    </source>
</evidence>
<proteinExistence type="predicted"/>
<accession>A0A6G1CZT6</accession>
<keyword evidence="3" id="KW-1185">Reference proteome</keyword>
<evidence type="ECO:0000313" key="3">
    <source>
        <dbReference type="Proteomes" id="UP000479710"/>
    </source>
</evidence>
<gene>
    <name evidence="2" type="ORF">E2562_007425</name>
</gene>
<feature type="compositionally biased region" description="Basic and acidic residues" evidence="1">
    <location>
        <begin position="49"/>
        <end position="62"/>
    </location>
</feature>
<comment type="caution">
    <text evidence="2">The sequence shown here is derived from an EMBL/GenBank/DDBJ whole genome shotgun (WGS) entry which is preliminary data.</text>
</comment>
<protein>
    <submittedName>
        <fullName evidence="2">Uncharacterized protein</fullName>
    </submittedName>
</protein>
<name>A0A6G1CZT6_9ORYZ</name>
<reference evidence="2 3" key="1">
    <citation type="submission" date="2019-11" db="EMBL/GenBank/DDBJ databases">
        <title>Whole genome sequence of Oryza granulata.</title>
        <authorList>
            <person name="Li W."/>
        </authorList>
    </citation>
    <scope>NUCLEOTIDE SEQUENCE [LARGE SCALE GENOMIC DNA]</scope>
    <source>
        <strain evidence="3">cv. Menghai</strain>
        <tissue evidence="2">Leaf</tissue>
    </source>
</reference>
<feature type="region of interest" description="Disordered" evidence="1">
    <location>
        <begin position="15"/>
        <end position="88"/>
    </location>
</feature>